<reference evidence="1" key="1">
    <citation type="journal article" date="2021" name="Proc. Natl. Acad. Sci. U.S.A.">
        <title>A Catalog of Tens of Thousands of Viruses from Human Metagenomes Reveals Hidden Associations with Chronic Diseases.</title>
        <authorList>
            <person name="Tisza M.J."/>
            <person name="Buck C.B."/>
        </authorList>
    </citation>
    <scope>NUCLEOTIDE SEQUENCE</scope>
    <source>
        <strain evidence="1">CtOba29</strain>
    </source>
</reference>
<sequence length="142" mass="15642">MNKAKKARPDADTSGRAVWENALQGNASHIQFNTATVGGQGSIASLLMTGCANGLHLSELVQITGWPEREVRRQIQSERKAGHLILSDCEHGYFLPGEISEVRRFIRSMSRRSREIAAISHAAEDALLKMTGQETLRGWQDG</sequence>
<name>A0A8S5NYB9_9CAUD</name>
<proteinExistence type="predicted"/>
<accession>A0A8S5NYB9</accession>
<evidence type="ECO:0000313" key="1">
    <source>
        <dbReference type="EMBL" id="DAD98955.1"/>
    </source>
</evidence>
<organism evidence="1">
    <name type="scientific">Siphoviridae sp. ctOba29</name>
    <dbReference type="NCBI Taxonomy" id="2825480"/>
    <lineage>
        <taxon>Viruses</taxon>
        <taxon>Duplodnaviria</taxon>
        <taxon>Heunggongvirae</taxon>
        <taxon>Uroviricota</taxon>
        <taxon>Caudoviricetes</taxon>
    </lineage>
</organism>
<dbReference type="EMBL" id="BK015271">
    <property type="protein sequence ID" value="DAD98955.1"/>
    <property type="molecule type" value="Genomic_DNA"/>
</dbReference>
<protein>
    <submittedName>
        <fullName evidence="1">Uncharacterized protein</fullName>
    </submittedName>
</protein>